<evidence type="ECO:0000256" key="3">
    <source>
        <dbReference type="ARBA" id="ARBA00023121"/>
    </source>
</evidence>
<comment type="subcellular location">
    <subcellularLocation>
        <location evidence="1">Golgi apparatus membrane</location>
        <topology evidence="1">Peripheral membrane protein</topology>
        <orientation evidence="1">Cytoplasmic side</orientation>
    </subcellularLocation>
</comment>
<dbReference type="InterPro" id="IPR038261">
    <property type="entry name" value="GPP34-like_sf"/>
</dbReference>
<organism evidence="5 6">
    <name type="scientific">Citricoccus zhacaiensis</name>
    <dbReference type="NCBI Taxonomy" id="489142"/>
    <lineage>
        <taxon>Bacteria</taxon>
        <taxon>Bacillati</taxon>
        <taxon>Actinomycetota</taxon>
        <taxon>Actinomycetes</taxon>
        <taxon>Micrococcales</taxon>
        <taxon>Micrococcaceae</taxon>
        <taxon>Citricoccus</taxon>
    </lineage>
</organism>
<reference evidence="6" key="1">
    <citation type="journal article" date="2019" name="Int. J. Syst. Evol. Microbiol.">
        <title>The Global Catalogue of Microorganisms (GCM) 10K type strain sequencing project: providing services to taxonomists for standard genome sequencing and annotation.</title>
        <authorList>
            <consortium name="The Broad Institute Genomics Platform"/>
            <consortium name="The Broad Institute Genome Sequencing Center for Infectious Disease"/>
            <person name="Wu L."/>
            <person name="Ma J."/>
        </authorList>
    </citation>
    <scope>NUCLEOTIDE SEQUENCE [LARGE SCALE GENOMIC DNA]</scope>
    <source>
        <strain evidence="6">CGMCC 1.7064</strain>
    </source>
</reference>
<evidence type="ECO:0000256" key="2">
    <source>
        <dbReference type="ARBA" id="ARBA00023034"/>
    </source>
</evidence>
<dbReference type="Proteomes" id="UP000642509">
    <property type="component" value="Unassembled WGS sequence"/>
</dbReference>
<dbReference type="InterPro" id="IPR008628">
    <property type="entry name" value="GPP34-like"/>
</dbReference>
<dbReference type="Gene3D" id="1.10.3630.10">
    <property type="entry name" value="yeast vps74-n-term truncation variant domain like"/>
    <property type="match status" value="1"/>
</dbReference>
<keyword evidence="4" id="KW-0472">Membrane</keyword>
<dbReference type="EMBL" id="BMLQ01000001">
    <property type="protein sequence ID" value="GGO41453.1"/>
    <property type="molecule type" value="Genomic_DNA"/>
</dbReference>
<evidence type="ECO:0000313" key="5">
    <source>
        <dbReference type="EMBL" id="GGO41453.1"/>
    </source>
</evidence>
<sequence>MLIVEEMFLLLTKDHGTAGRARGYRRYGLAAAALADLAELGMIEIAREGKDPQVTVVRAGMTGHAPLDAVLPALDSMSGQKISTLVGRSQLSPDTAVGRSLARQGIVTEESRLLGGPHFVTTSPASEIALRERLGQVLTGDRQATLAEATELGLLKALNVAHGLLGPARGQLDRRELSRRIEEIAHGIPVVEAVKRRVDPFTASTMATVVTDAG</sequence>
<keyword evidence="2" id="KW-0333">Golgi apparatus</keyword>
<evidence type="ECO:0000256" key="4">
    <source>
        <dbReference type="ARBA" id="ARBA00023136"/>
    </source>
</evidence>
<keyword evidence="3" id="KW-0446">Lipid-binding</keyword>
<dbReference type="RefSeq" id="WP_188803882.1">
    <property type="nucleotide sequence ID" value="NZ_BAAAOU010000003.1"/>
</dbReference>
<gene>
    <name evidence="5" type="ORF">GCM10010977_05440</name>
</gene>
<evidence type="ECO:0008006" key="7">
    <source>
        <dbReference type="Google" id="ProtNLM"/>
    </source>
</evidence>
<accession>A0ABQ2LPI9</accession>
<proteinExistence type="predicted"/>
<keyword evidence="6" id="KW-1185">Reference proteome</keyword>
<evidence type="ECO:0000313" key="6">
    <source>
        <dbReference type="Proteomes" id="UP000642509"/>
    </source>
</evidence>
<name>A0ABQ2LPI9_9MICC</name>
<dbReference type="Pfam" id="PF05719">
    <property type="entry name" value="GPP34"/>
    <property type="match status" value="1"/>
</dbReference>
<protein>
    <recommendedName>
        <fullName evidence="7">GPP34 family phosphoprotein</fullName>
    </recommendedName>
</protein>
<evidence type="ECO:0000256" key="1">
    <source>
        <dbReference type="ARBA" id="ARBA00004255"/>
    </source>
</evidence>
<comment type="caution">
    <text evidence="5">The sequence shown here is derived from an EMBL/GenBank/DDBJ whole genome shotgun (WGS) entry which is preliminary data.</text>
</comment>